<reference evidence="2" key="1">
    <citation type="submission" date="2023-02" db="EMBL/GenBank/DDBJ databases">
        <title>Identification and recombinant expression of a fungal hydrolase from Papiliotrema laurentii that hydrolyzes apple cutin and clears colloidal polyester polyurethane.</title>
        <authorList>
            <consortium name="DOE Joint Genome Institute"/>
            <person name="Roman V.A."/>
            <person name="Bojanowski C."/>
            <person name="Crable B.R."/>
            <person name="Wagner D.N."/>
            <person name="Hung C.S."/>
            <person name="Nadeau L.J."/>
            <person name="Schratz L."/>
            <person name="Haridas S."/>
            <person name="Pangilinan J."/>
            <person name="Lipzen A."/>
            <person name="Na H."/>
            <person name="Yan M."/>
            <person name="Ng V."/>
            <person name="Grigoriev I.V."/>
            <person name="Spatafora J.W."/>
            <person name="Barlow D."/>
            <person name="Biffinger J."/>
            <person name="Kelley-Loughnane N."/>
            <person name="Varaljay V.A."/>
            <person name="Crookes-Goodson W.J."/>
        </authorList>
    </citation>
    <scope>NUCLEOTIDE SEQUENCE</scope>
    <source>
        <strain evidence="2">5307AH</strain>
    </source>
</reference>
<sequence length="269" mass="29541">MTAALRNTKEEFTSQANTQGWGDRVTNHLFDTACSEIAGYIDHLTDVAATIHDTVDRVVAQEADCLQEGDSGSYESLRNHVTTHRDVSAWDALKTFWQLSKSRRNHHYAELRIAKFLSDVQLQTFRLGQSESEKPKADAEVFSELRAQSAADETQIERLKLQLRKQVQDATSLSERSGALLSKVLVPQFLRKAGSEQASSGSQSGGNRSLHGQERPGQNPQSSEATDLPLPTGYEGLYCRLPPGKSATWNVDGVPWDVDGGPPCSSAAR</sequence>
<name>A0AAD9FT64_PAPLA</name>
<evidence type="ECO:0000313" key="2">
    <source>
        <dbReference type="EMBL" id="KAK1925742.1"/>
    </source>
</evidence>
<feature type="compositionally biased region" description="Low complexity" evidence="1">
    <location>
        <begin position="195"/>
        <end position="206"/>
    </location>
</feature>
<evidence type="ECO:0000313" key="3">
    <source>
        <dbReference type="Proteomes" id="UP001182556"/>
    </source>
</evidence>
<feature type="compositionally biased region" description="Polar residues" evidence="1">
    <location>
        <begin position="216"/>
        <end position="225"/>
    </location>
</feature>
<gene>
    <name evidence="2" type="ORF">DB88DRAFT_484957</name>
</gene>
<evidence type="ECO:0000256" key="1">
    <source>
        <dbReference type="SAM" id="MobiDB-lite"/>
    </source>
</evidence>
<proteinExistence type="predicted"/>
<organism evidence="2 3">
    <name type="scientific">Papiliotrema laurentii</name>
    <name type="common">Cryptococcus laurentii</name>
    <dbReference type="NCBI Taxonomy" id="5418"/>
    <lineage>
        <taxon>Eukaryota</taxon>
        <taxon>Fungi</taxon>
        <taxon>Dikarya</taxon>
        <taxon>Basidiomycota</taxon>
        <taxon>Agaricomycotina</taxon>
        <taxon>Tremellomycetes</taxon>
        <taxon>Tremellales</taxon>
        <taxon>Rhynchogastremaceae</taxon>
        <taxon>Papiliotrema</taxon>
    </lineage>
</organism>
<dbReference type="AlphaFoldDB" id="A0AAD9FT64"/>
<protein>
    <submittedName>
        <fullName evidence="2">Uncharacterized protein</fullName>
    </submittedName>
</protein>
<comment type="caution">
    <text evidence="2">The sequence shown here is derived from an EMBL/GenBank/DDBJ whole genome shotgun (WGS) entry which is preliminary data.</text>
</comment>
<dbReference type="Proteomes" id="UP001182556">
    <property type="component" value="Unassembled WGS sequence"/>
</dbReference>
<keyword evidence="3" id="KW-1185">Reference proteome</keyword>
<feature type="region of interest" description="Disordered" evidence="1">
    <location>
        <begin position="194"/>
        <end position="269"/>
    </location>
</feature>
<accession>A0AAD9FT64</accession>
<dbReference type="EMBL" id="JAODAN010000003">
    <property type="protein sequence ID" value="KAK1925742.1"/>
    <property type="molecule type" value="Genomic_DNA"/>
</dbReference>